<proteinExistence type="predicted"/>
<feature type="domain" description="Enkurin" evidence="3">
    <location>
        <begin position="242"/>
        <end position="334"/>
    </location>
</feature>
<reference evidence="4 5" key="1">
    <citation type="submission" date="2015-01" db="EMBL/GenBank/DDBJ databases">
        <title>Evolution of Trichinella species and genotypes.</title>
        <authorList>
            <person name="Korhonen P.K."/>
            <person name="Edoardo P."/>
            <person name="Giuseppe L.R."/>
            <person name="Gasser R.B."/>
        </authorList>
    </citation>
    <scope>NUCLEOTIDE SEQUENCE [LARGE SCALE GENOMIC DNA]</scope>
    <source>
        <strain evidence="4">ISS141</strain>
    </source>
</reference>
<gene>
    <name evidence="4" type="ORF">T4E_2969</name>
</gene>
<evidence type="ECO:0000256" key="2">
    <source>
        <dbReference type="SAM" id="MobiDB-lite"/>
    </source>
</evidence>
<organism evidence="4 5">
    <name type="scientific">Trichinella pseudospiralis</name>
    <name type="common">Parasitic roundworm</name>
    <dbReference type="NCBI Taxonomy" id="6337"/>
    <lineage>
        <taxon>Eukaryota</taxon>
        <taxon>Metazoa</taxon>
        <taxon>Ecdysozoa</taxon>
        <taxon>Nematoda</taxon>
        <taxon>Enoplea</taxon>
        <taxon>Dorylaimia</taxon>
        <taxon>Trichinellida</taxon>
        <taxon>Trichinellidae</taxon>
        <taxon>Trichinella</taxon>
    </lineage>
</organism>
<accession>A0A0V0XTZ7</accession>
<dbReference type="PROSITE" id="PS51665">
    <property type="entry name" value="ENKURIN"/>
    <property type="match status" value="1"/>
</dbReference>
<feature type="region of interest" description="Disordered" evidence="2">
    <location>
        <begin position="329"/>
        <end position="350"/>
    </location>
</feature>
<dbReference type="AlphaFoldDB" id="A0A0V0XTZ7"/>
<evidence type="ECO:0000259" key="3">
    <source>
        <dbReference type="PROSITE" id="PS51665"/>
    </source>
</evidence>
<comment type="caution">
    <text evidence="4">The sequence shown here is derived from an EMBL/GenBank/DDBJ whole genome shotgun (WGS) entry which is preliminary data.</text>
</comment>
<evidence type="ECO:0000256" key="1">
    <source>
        <dbReference type="SAM" id="Coils"/>
    </source>
</evidence>
<dbReference type="Proteomes" id="UP000054815">
    <property type="component" value="Unassembled WGS sequence"/>
</dbReference>
<evidence type="ECO:0000313" key="4">
    <source>
        <dbReference type="EMBL" id="KRX91225.1"/>
    </source>
</evidence>
<dbReference type="EMBL" id="JYDU01000142">
    <property type="protein sequence ID" value="KRX91225.1"/>
    <property type="molecule type" value="Genomic_DNA"/>
</dbReference>
<protein>
    <recommendedName>
        <fullName evidence="3">Enkurin domain-containing protein</fullName>
    </recommendedName>
</protein>
<keyword evidence="1" id="KW-0175">Coiled coil</keyword>
<dbReference type="Pfam" id="PF13864">
    <property type="entry name" value="Enkurin"/>
    <property type="match status" value="1"/>
</dbReference>
<evidence type="ECO:0000313" key="5">
    <source>
        <dbReference type="Proteomes" id="UP000054815"/>
    </source>
</evidence>
<name>A0A0V0XTZ7_TRIPS</name>
<dbReference type="InterPro" id="IPR027012">
    <property type="entry name" value="Enkurin_dom"/>
</dbReference>
<feature type="compositionally biased region" description="Acidic residues" evidence="2">
    <location>
        <begin position="334"/>
        <end position="350"/>
    </location>
</feature>
<sequence>MATVVQLRVWKLRVQVWMNCLSIASGELNGLHRSSSLLMESRGPLAVMPDEPRRLRVRPEARNNYQLNLRGSGVAVLLNGSKKSQPLKANGALDKNLLKIHNACNFEKRHSFGPDQPTITCRKKQNCSLNDAVALENGKVNSVKVITPLCLDKLTDDEEATGSEWNCPPLVDRKKSCSKEKKNLLKTDSARCCSSAVGACESKRKNCRMSKICSSSSSINHIHDDRHGQAQDVSSRCQKGMTRSCSVPRRNASSQLRNDLLPLPRGCSEIPPQERREMLSAIRLAIFDLQMKLDHLPVRSDTSTLRLTKDQLESRIVQLEKAQATFSKNKVFVQDDDDDDGDDDDNGVVS</sequence>
<feature type="coiled-coil region" evidence="1">
    <location>
        <begin position="302"/>
        <end position="329"/>
    </location>
</feature>